<evidence type="ECO:0000313" key="3">
    <source>
        <dbReference type="EMBL" id="KIL57349.1"/>
    </source>
</evidence>
<dbReference type="STRING" id="946122.A0A0C2STI3"/>
<protein>
    <recommendedName>
        <fullName evidence="2">DUF6532 domain-containing protein</fullName>
    </recommendedName>
</protein>
<gene>
    <name evidence="3" type="ORF">M378DRAFT_181655</name>
</gene>
<dbReference type="Proteomes" id="UP000054549">
    <property type="component" value="Unassembled WGS sequence"/>
</dbReference>
<evidence type="ECO:0000313" key="4">
    <source>
        <dbReference type="Proteomes" id="UP000054549"/>
    </source>
</evidence>
<dbReference type="EMBL" id="KN818373">
    <property type="protein sequence ID" value="KIL57349.1"/>
    <property type="molecule type" value="Genomic_DNA"/>
</dbReference>
<proteinExistence type="predicted"/>
<dbReference type="HOGENOM" id="CLU_030424_0_0_1"/>
<dbReference type="OrthoDB" id="3063300at2759"/>
<evidence type="ECO:0000259" key="2">
    <source>
        <dbReference type="Pfam" id="PF20149"/>
    </source>
</evidence>
<sequence length="517" mass="57747">MPAQMHILFAWYSYSVTPDATNGSVSIPLPRAPKKSRQVTKASNQRKVAKASKKSKDVIDNHEDSEVESGSDDDSENDRSSSDPDIARDGDTDDDDDDDDENNLSSDNDGRPHAATNKRFANEQPFWSDMKASNANEADTHGQLFNVSDEEARFLDFSYILADLSATKNLIIRGHVIEISDDEVPTDIEDSPSAHLGSGNASTLPDAATSNIMGLIWPMYTNLVRGGQRDVAALNVQNWELKLIVRKAMDLVEERIRFENAFPPLVTRTVWNRAALVEACTFVAAMPQTSQVREKYEMFKERMRIDPQYIGEISKTLLDPRISILRGDTKTAAIHNSRAAYSLQDGCGPRVQALLTNSRYIYPPAANHYQGVGFQFQRPFENSAIVGTLRDDLFSGNTIVTKYAHRFQETDNEPDPKKLAPSMIALAATAVFSSLKEWESGHRTPTHFTANLFDSIYRTHMKHLETISALNESGYNVMIRRLFRLAANVEDNQADEFNLTDIQNMSTNVNVRMVSGG</sequence>
<accession>A0A0C2STI3</accession>
<dbReference type="AlphaFoldDB" id="A0A0C2STI3"/>
<reference evidence="3 4" key="1">
    <citation type="submission" date="2014-04" db="EMBL/GenBank/DDBJ databases">
        <title>Evolutionary Origins and Diversification of the Mycorrhizal Mutualists.</title>
        <authorList>
            <consortium name="DOE Joint Genome Institute"/>
            <consortium name="Mycorrhizal Genomics Consortium"/>
            <person name="Kohler A."/>
            <person name="Kuo A."/>
            <person name="Nagy L.G."/>
            <person name="Floudas D."/>
            <person name="Copeland A."/>
            <person name="Barry K.W."/>
            <person name="Cichocki N."/>
            <person name="Veneault-Fourrey C."/>
            <person name="LaButti K."/>
            <person name="Lindquist E.A."/>
            <person name="Lipzen A."/>
            <person name="Lundell T."/>
            <person name="Morin E."/>
            <person name="Murat C."/>
            <person name="Riley R."/>
            <person name="Ohm R."/>
            <person name="Sun H."/>
            <person name="Tunlid A."/>
            <person name="Henrissat B."/>
            <person name="Grigoriev I.V."/>
            <person name="Hibbett D.S."/>
            <person name="Martin F."/>
        </authorList>
    </citation>
    <scope>NUCLEOTIDE SEQUENCE [LARGE SCALE GENOMIC DNA]</scope>
    <source>
        <strain evidence="3 4">Koide BX008</strain>
    </source>
</reference>
<feature type="domain" description="DUF6532" evidence="2">
    <location>
        <begin position="248"/>
        <end position="467"/>
    </location>
</feature>
<evidence type="ECO:0000256" key="1">
    <source>
        <dbReference type="SAM" id="MobiDB-lite"/>
    </source>
</evidence>
<dbReference type="InterPro" id="IPR045341">
    <property type="entry name" value="DUF6532"/>
</dbReference>
<feature type="compositionally biased region" description="Acidic residues" evidence="1">
    <location>
        <begin position="91"/>
        <end position="102"/>
    </location>
</feature>
<name>A0A0C2STI3_AMAMK</name>
<organism evidence="3 4">
    <name type="scientific">Amanita muscaria (strain Koide BX008)</name>
    <dbReference type="NCBI Taxonomy" id="946122"/>
    <lineage>
        <taxon>Eukaryota</taxon>
        <taxon>Fungi</taxon>
        <taxon>Dikarya</taxon>
        <taxon>Basidiomycota</taxon>
        <taxon>Agaricomycotina</taxon>
        <taxon>Agaricomycetes</taxon>
        <taxon>Agaricomycetidae</taxon>
        <taxon>Agaricales</taxon>
        <taxon>Pluteineae</taxon>
        <taxon>Amanitaceae</taxon>
        <taxon>Amanita</taxon>
    </lineage>
</organism>
<feature type="compositionally biased region" description="Basic and acidic residues" evidence="1">
    <location>
        <begin position="54"/>
        <end position="64"/>
    </location>
</feature>
<dbReference type="InParanoid" id="A0A0C2STI3"/>
<feature type="compositionally biased region" description="Basic and acidic residues" evidence="1">
    <location>
        <begin position="77"/>
        <end position="90"/>
    </location>
</feature>
<feature type="compositionally biased region" description="Acidic residues" evidence="1">
    <location>
        <begin position="65"/>
        <end position="76"/>
    </location>
</feature>
<keyword evidence="4" id="KW-1185">Reference proteome</keyword>
<feature type="region of interest" description="Disordered" evidence="1">
    <location>
        <begin position="19"/>
        <end position="124"/>
    </location>
</feature>
<dbReference type="Pfam" id="PF20149">
    <property type="entry name" value="DUF6532"/>
    <property type="match status" value="1"/>
</dbReference>